<dbReference type="InterPro" id="IPR036412">
    <property type="entry name" value="HAD-like_sf"/>
</dbReference>
<feature type="transmembrane region" description="Helical" evidence="10">
    <location>
        <begin position="354"/>
        <end position="376"/>
    </location>
</feature>
<dbReference type="Gene3D" id="3.40.1110.10">
    <property type="entry name" value="Calcium-transporting ATPase, cytoplasmic domain N"/>
    <property type="match status" value="1"/>
</dbReference>
<dbReference type="Gene3D" id="3.40.50.1000">
    <property type="entry name" value="HAD superfamily/HAD-like"/>
    <property type="match status" value="1"/>
</dbReference>
<comment type="similarity">
    <text evidence="2 10">Belongs to the cation transport ATPase (P-type) (TC 3.A.3) family. Type IB subfamily.</text>
</comment>
<dbReference type="PROSITE" id="PS50846">
    <property type="entry name" value="HMA_2"/>
    <property type="match status" value="1"/>
</dbReference>
<feature type="transmembrane region" description="Helical" evidence="10">
    <location>
        <begin position="201"/>
        <end position="220"/>
    </location>
</feature>
<dbReference type="CDD" id="cd02094">
    <property type="entry name" value="P-type_ATPase_Cu-like"/>
    <property type="match status" value="1"/>
</dbReference>
<dbReference type="InterPro" id="IPR023299">
    <property type="entry name" value="ATPase_P-typ_cyto_dom_N"/>
</dbReference>
<keyword evidence="7" id="KW-1278">Translocase</keyword>
<keyword evidence="5 10" id="KW-0547">Nucleotide-binding</keyword>
<accession>A0ABX8WJH2</accession>
<name>A0ABX8WJH2_9HYPH</name>
<dbReference type="PROSITE" id="PS00154">
    <property type="entry name" value="ATPASE_E1_E2"/>
    <property type="match status" value="1"/>
</dbReference>
<evidence type="ECO:0000256" key="5">
    <source>
        <dbReference type="ARBA" id="ARBA00022741"/>
    </source>
</evidence>
<feature type="transmembrane region" description="Helical" evidence="10">
    <location>
        <begin position="696"/>
        <end position="715"/>
    </location>
</feature>
<dbReference type="SUPFAM" id="SSF55008">
    <property type="entry name" value="HMA, heavy metal-associated domain"/>
    <property type="match status" value="1"/>
</dbReference>
<dbReference type="Pfam" id="PF00702">
    <property type="entry name" value="Hydrolase"/>
    <property type="match status" value="1"/>
</dbReference>
<evidence type="ECO:0000256" key="9">
    <source>
        <dbReference type="ARBA" id="ARBA00023136"/>
    </source>
</evidence>
<evidence type="ECO:0000256" key="7">
    <source>
        <dbReference type="ARBA" id="ARBA00022967"/>
    </source>
</evidence>
<dbReference type="Proteomes" id="UP000825799">
    <property type="component" value="Chromosome"/>
</dbReference>
<dbReference type="InterPro" id="IPR023214">
    <property type="entry name" value="HAD_sf"/>
</dbReference>
<dbReference type="NCBIfam" id="TIGR01494">
    <property type="entry name" value="ATPase_P-type"/>
    <property type="match status" value="1"/>
</dbReference>
<dbReference type="InterPro" id="IPR008250">
    <property type="entry name" value="ATPase_P-typ_transduc_dom_A_sf"/>
</dbReference>
<dbReference type="SFLD" id="SFLDS00003">
    <property type="entry name" value="Haloacid_Dehalogenase"/>
    <property type="match status" value="1"/>
</dbReference>
<dbReference type="SUPFAM" id="SSF81665">
    <property type="entry name" value="Calcium ATPase, transmembrane domain M"/>
    <property type="match status" value="1"/>
</dbReference>
<feature type="transmembrane region" description="Helical" evidence="10">
    <location>
        <begin position="382"/>
        <end position="405"/>
    </location>
</feature>
<dbReference type="PRINTS" id="PR00119">
    <property type="entry name" value="CATATPASE"/>
</dbReference>
<dbReference type="InterPro" id="IPR027256">
    <property type="entry name" value="P-typ_ATPase_IB"/>
</dbReference>
<feature type="transmembrane region" description="Helical" evidence="10">
    <location>
        <begin position="135"/>
        <end position="153"/>
    </location>
</feature>
<evidence type="ECO:0000259" key="11">
    <source>
        <dbReference type="PROSITE" id="PS50846"/>
    </source>
</evidence>
<keyword evidence="6 10" id="KW-0067">ATP-binding</keyword>
<evidence type="ECO:0000256" key="8">
    <source>
        <dbReference type="ARBA" id="ARBA00022989"/>
    </source>
</evidence>
<reference evidence="12 13" key="1">
    <citation type="submission" date="2021-08" db="EMBL/GenBank/DDBJ databases">
        <title>Devosia salina sp. nov., isolated from the South China Sea sediment.</title>
        <authorList>
            <person name="Zhou Z."/>
        </authorList>
    </citation>
    <scope>NUCLEOTIDE SEQUENCE [LARGE SCALE GENOMIC DNA]</scope>
    <source>
        <strain evidence="12 13">SCS-3</strain>
    </source>
</reference>
<dbReference type="InterPro" id="IPR001757">
    <property type="entry name" value="P_typ_ATPase"/>
</dbReference>
<dbReference type="RefSeq" id="WP_220306314.1">
    <property type="nucleotide sequence ID" value="NZ_CP080590.1"/>
</dbReference>
<keyword evidence="3 10" id="KW-0812">Transmembrane</keyword>
<comment type="subcellular location">
    <subcellularLocation>
        <location evidence="10">Cell membrane</location>
    </subcellularLocation>
    <subcellularLocation>
        <location evidence="1">Endomembrane system</location>
        <topology evidence="1">Multi-pass membrane protein</topology>
    </subcellularLocation>
</comment>
<gene>
    <name evidence="12" type="ORF">K1X15_04645</name>
</gene>
<dbReference type="Gene3D" id="3.30.70.100">
    <property type="match status" value="1"/>
</dbReference>
<dbReference type="Pfam" id="PF00122">
    <property type="entry name" value="E1-E2_ATPase"/>
    <property type="match status" value="1"/>
</dbReference>
<evidence type="ECO:0000313" key="12">
    <source>
        <dbReference type="EMBL" id="QYO77859.1"/>
    </source>
</evidence>
<keyword evidence="9 10" id="KW-0472">Membrane</keyword>
<protein>
    <submittedName>
        <fullName evidence="12">Heavy metal translocating P-type ATPase</fullName>
    </submittedName>
</protein>
<feature type="transmembrane region" description="Helical" evidence="10">
    <location>
        <begin position="173"/>
        <end position="195"/>
    </location>
</feature>
<evidence type="ECO:0000256" key="3">
    <source>
        <dbReference type="ARBA" id="ARBA00022692"/>
    </source>
</evidence>
<keyword evidence="4 10" id="KW-0479">Metal-binding</keyword>
<organism evidence="12 13">
    <name type="scientific">Devosia salina</name>
    <dbReference type="NCBI Taxonomy" id="2860336"/>
    <lineage>
        <taxon>Bacteria</taxon>
        <taxon>Pseudomonadati</taxon>
        <taxon>Pseudomonadota</taxon>
        <taxon>Alphaproteobacteria</taxon>
        <taxon>Hyphomicrobiales</taxon>
        <taxon>Devosiaceae</taxon>
        <taxon>Devosia</taxon>
    </lineage>
</organism>
<proteinExistence type="inferred from homology"/>
<dbReference type="InterPro" id="IPR006121">
    <property type="entry name" value="HMA_dom"/>
</dbReference>
<keyword evidence="10" id="KW-1003">Cell membrane</keyword>
<dbReference type="SUPFAM" id="SSF56784">
    <property type="entry name" value="HAD-like"/>
    <property type="match status" value="1"/>
</dbReference>
<evidence type="ECO:0000256" key="1">
    <source>
        <dbReference type="ARBA" id="ARBA00004127"/>
    </source>
</evidence>
<dbReference type="SUPFAM" id="SSF81653">
    <property type="entry name" value="Calcium ATPase, transduction domain A"/>
    <property type="match status" value="1"/>
</dbReference>
<dbReference type="NCBIfam" id="TIGR01511">
    <property type="entry name" value="ATPase-IB1_Cu"/>
    <property type="match status" value="1"/>
</dbReference>
<dbReference type="PANTHER" id="PTHR43520:SF8">
    <property type="entry name" value="P-TYPE CU(+) TRANSPORTER"/>
    <property type="match status" value="1"/>
</dbReference>
<dbReference type="CDD" id="cd00371">
    <property type="entry name" value="HMA"/>
    <property type="match status" value="1"/>
</dbReference>
<dbReference type="PROSITE" id="PS01047">
    <property type="entry name" value="HMA_1"/>
    <property type="match status" value="1"/>
</dbReference>
<dbReference type="Gene3D" id="2.70.150.10">
    <property type="entry name" value="Calcium-transporting ATPase, cytoplasmic transduction domain A"/>
    <property type="match status" value="1"/>
</dbReference>
<dbReference type="PANTHER" id="PTHR43520">
    <property type="entry name" value="ATP7, ISOFORM B"/>
    <property type="match status" value="1"/>
</dbReference>
<keyword evidence="8 10" id="KW-1133">Transmembrane helix</keyword>
<dbReference type="Pfam" id="PF00403">
    <property type="entry name" value="HMA"/>
    <property type="match status" value="1"/>
</dbReference>
<dbReference type="InterPro" id="IPR059000">
    <property type="entry name" value="ATPase_P-type_domA"/>
</dbReference>
<evidence type="ECO:0000256" key="10">
    <source>
        <dbReference type="RuleBase" id="RU362081"/>
    </source>
</evidence>
<dbReference type="SFLD" id="SFLDF00027">
    <property type="entry name" value="p-type_atpase"/>
    <property type="match status" value="1"/>
</dbReference>
<feature type="transmembrane region" description="Helical" evidence="10">
    <location>
        <begin position="100"/>
        <end position="123"/>
    </location>
</feature>
<dbReference type="InterPro" id="IPR023298">
    <property type="entry name" value="ATPase_P-typ_TM_dom_sf"/>
</dbReference>
<evidence type="ECO:0000256" key="2">
    <source>
        <dbReference type="ARBA" id="ARBA00006024"/>
    </source>
</evidence>
<evidence type="ECO:0000313" key="13">
    <source>
        <dbReference type="Proteomes" id="UP000825799"/>
    </source>
</evidence>
<evidence type="ECO:0000256" key="6">
    <source>
        <dbReference type="ARBA" id="ARBA00022840"/>
    </source>
</evidence>
<dbReference type="InterPro" id="IPR036163">
    <property type="entry name" value="HMA_dom_sf"/>
</dbReference>
<dbReference type="InterPro" id="IPR044492">
    <property type="entry name" value="P_typ_ATPase_HD_dom"/>
</dbReference>
<dbReference type="NCBIfam" id="TIGR01525">
    <property type="entry name" value="ATPase-IB_hvy"/>
    <property type="match status" value="1"/>
</dbReference>
<feature type="transmembrane region" description="Helical" evidence="10">
    <location>
        <begin position="721"/>
        <end position="739"/>
    </location>
</feature>
<dbReference type="InterPro" id="IPR018303">
    <property type="entry name" value="ATPase_P-typ_P_site"/>
</dbReference>
<dbReference type="InterPro" id="IPR017969">
    <property type="entry name" value="Heavy-metal-associated_CS"/>
</dbReference>
<dbReference type="SFLD" id="SFLDG00002">
    <property type="entry name" value="C1.7:_P-type_atpase_like"/>
    <property type="match status" value="1"/>
</dbReference>
<evidence type="ECO:0000256" key="4">
    <source>
        <dbReference type="ARBA" id="ARBA00022723"/>
    </source>
</evidence>
<sequence>MNEHVHHNHAAAPVSLDIEGMTCASCVNRVEKALLKVPGVESASVNLATERATVSGGDAEALVKAVEKVGYKGSIRQPDAPAHDHAHHHDEDAAILKRDVIIAAIPTIPLFALEMLGHIHMPFHMWLMSVVPTNVLYGAYFVLATFVLFVPGLRFFRIGLPALFRGAPEMNSLVALGSGAAWLYSTIVTFAPQLVPASTRYVYFEAAAVIVTLILVGRWLEAIAKGRTGEAIRQLMHQQARTARIERNGEAVEVGVDAVRVGDIVLVRPGEKIAVDGEIVEGESHIDESMISGEPLPVTKGVGADVIGGTLNTSGSFRFRATKVGADTMLAQIIRMVEDAQAGKLPIQAVVDRITSVFVPVVIGVSVLTAIVWFLVGPQPSLTYALVNAVAVMIIACPCAMGLATPMSIMVGTGRAAQLGVLFRKGEALQQLRDASIVAFDKTGTLTEGKPVLTDLILDDEFEHDEVLALVAAVESRSEHPIATAIVAAAEKAGLALGTVTEFTSNSGTGVTARVDGRLVSVGAERHMSHLDFSDFADAIGKLAAEGKTPVFAAIDDKLAAAIVVADTIKPTSKAVIEALHGMGLKTAMISGDNRRTAEAIAAQLGIDEVRAEVLPADKVEAIKSLRKNGSVIAYVGDGINDAPALAEADVGIAVGSGTDAAIESADVVLLGGDLKGVLNALTVSRATLRNIWENLFWAFGYNAILIPVAAGVLYPAFGILLSPMIGAGAMAFSSIFVVGNAQRLRAVKGVS</sequence>
<dbReference type="EMBL" id="CP080590">
    <property type="protein sequence ID" value="QYO77859.1"/>
    <property type="molecule type" value="Genomic_DNA"/>
</dbReference>
<keyword evidence="13" id="KW-1185">Reference proteome</keyword>
<feature type="domain" description="HMA" evidence="11">
    <location>
        <begin position="12"/>
        <end position="74"/>
    </location>
</feature>
<dbReference type="PRINTS" id="PR00943">
    <property type="entry name" value="CUATPASE"/>
</dbReference>